<proteinExistence type="predicted"/>
<dbReference type="OrthoDB" id="487576at2"/>
<sequence length="87" mass="9941">MGRLNPYSLQMQITRMFEQGQSLFATTKVHDWLKEKGHNPMDYDVIFNQKPAPPGSKSVIAVEIELRRKDGQPVDSWLQEQANLQAG</sequence>
<organism evidence="1 2">
    <name type="scientific">Brunnivagina elsteri CCALA 953</name>
    <dbReference type="NCBI Taxonomy" id="987040"/>
    <lineage>
        <taxon>Bacteria</taxon>
        <taxon>Bacillati</taxon>
        <taxon>Cyanobacteriota</taxon>
        <taxon>Cyanophyceae</taxon>
        <taxon>Nostocales</taxon>
        <taxon>Calotrichaceae</taxon>
        <taxon>Brunnivagina</taxon>
    </lineage>
</organism>
<evidence type="ECO:0000313" key="1">
    <source>
        <dbReference type="EMBL" id="PAX51074.1"/>
    </source>
</evidence>
<reference evidence="1 2" key="1">
    <citation type="submission" date="2017-08" db="EMBL/GenBank/DDBJ databases">
        <title>Draft genome sequence of filamentous cyanobacterium Calothrix elsteri CCALA 953.</title>
        <authorList>
            <person name="Gagunashvili A.N."/>
            <person name="Elster J."/>
            <person name="Andresson O.S."/>
        </authorList>
    </citation>
    <scope>NUCLEOTIDE SEQUENCE [LARGE SCALE GENOMIC DNA]</scope>
    <source>
        <strain evidence="1 2">CCALA 953</strain>
    </source>
</reference>
<name>A0A2A2TBC7_9CYAN</name>
<dbReference type="EMBL" id="NTFS01000481">
    <property type="protein sequence ID" value="PAX51074.1"/>
    <property type="molecule type" value="Genomic_DNA"/>
</dbReference>
<keyword evidence="2" id="KW-1185">Reference proteome</keyword>
<dbReference type="RefSeq" id="WP_095724565.1">
    <property type="nucleotide sequence ID" value="NZ_NTFS01000481.1"/>
</dbReference>
<evidence type="ECO:0000313" key="2">
    <source>
        <dbReference type="Proteomes" id="UP000218238"/>
    </source>
</evidence>
<dbReference type="AlphaFoldDB" id="A0A2A2TBC7"/>
<gene>
    <name evidence="1" type="ORF">CK510_26820</name>
</gene>
<protein>
    <submittedName>
        <fullName evidence="1">Uncharacterized protein</fullName>
    </submittedName>
</protein>
<dbReference type="Proteomes" id="UP000218238">
    <property type="component" value="Unassembled WGS sequence"/>
</dbReference>
<comment type="caution">
    <text evidence="1">The sequence shown here is derived from an EMBL/GenBank/DDBJ whole genome shotgun (WGS) entry which is preliminary data.</text>
</comment>
<accession>A0A2A2TBC7</accession>